<evidence type="ECO:0000256" key="1">
    <source>
        <dbReference type="SAM" id="MobiDB-lite"/>
    </source>
</evidence>
<feature type="region of interest" description="Disordered" evidence="1">
    <location>
        <begin position="1"/>
        <end position="114"/>
    </location>
</feature>
<keyword evidence="3" id="KW-1185">Reference proteome</keyword>
<evidence type="ECO:0000313" key="2">
    <source>
        <dbReference type="EMBL" id="GLW67550.1"/>
    </source>
</evidence>
<feature type="compositionally biased region" description="Low complexity" evidence="1">
    <location>
        <begin position="53"/>
        <end position="67"/>
    </location>
</feature>
<gene>
    <name evidence="2" type="ORF">Arub01_57930</name>
</gene>
<protein>
    <submittedName>
        <fullName evidence="2">Uncharacterized protein</fullName>
    </submittedName>
</protein>
<comment type="caution">
    <text evidence="2">The sequence shown here is derived from an EMBL/GenBank/DDBJ whole genome shotgun (WGS) entry which is preliminary data.</text>
</comment>
<dbReference type="Proteomes" id="UP001165124">
    <property type="component" value="Unassembled WGS sequence"/>
</dbReference>
<name>A0A9W6V082_9ACTN</name>
<organism evidence="2 3">
    <name type="scientific">Actinomadura rubrobrunea</name>
    <dbReference type="NCBI Taxonomy" id="115335"/>
    <lineage>
        <taxon>Bacteria</taxon>
        <taxon>Bacillati</taxon>
        <taxon>Actinomycetota</taxon>
        <taxon>Actinomycetes</taxon>
        <taxon>Streptosporangiales</taxon>
        <taxon>Thermomonosporaceae</taxon>
        <taxon>Actinomadura</taxon>
    </lineage>
</organism>
<accession>A0A9W6V082</accession>
<reference evidence="2" key="1">
    <citation type="submission" date="2023-02" db="EMBL/GenBank/DDBJ databases">
        <title>Actinomadura rubrobrunea NBRC 14622.</title>
        <authorList>
            <person name="Ichikawa N."/>
            <person name="Sato H."/>
            <person name="Tonouchi N."/>
        </authorList>
    </citation>
    <scope>NUCLEOTIDE SEQUENCE</scope>
    <source>
        <strain evidence="2">NBRC 14622</strain>
    </source>
</reference>
<sequence length="114" mass="11467">MGHGSSPSRTPQPRVSLSPSCASSGTSPGSQPPYTADRPHPRMAACSNANLMAASPPADGGAAYAGPSMSRSSTRTPDAARSATPPSGMSSPLSLTIIEPPQSMSYGRRLVPGS</sequence>
<proteinExistence type="predicted"/>
<feature type="compositionally biased region" description="Polar residues" evidence="1">
    <location>
        <begin position="84"/>
        <end position="94"/>
    </location>
</feature>
<feature type="compositionally biased region" description="Polar residues" evidence="1">
    <location>
        <begin position="1"/>
        <end position="33"/>
    </location>
</feature>
<dbReference type="EMBL" id="BSRZ01000026">
    <property type="protein sequence ID" value="GLW67550.1"/>
    <property type="molecule type" value="Genomic_DNA"/>
</dbReference>
<dbReference type="AlphaFoldDB" id="A0A9W6V082"/>
<evidence type="ECO:0000313" key="3">
    <source>
        <dbReference type="Proteomes" id="UP001165124"/>
    </source>
</evidence>